<dbReference type="PANTHER" id="PTHR13318">
    <property type="entry name" value="PARTNER OF PAIRED, ISOFORM B-RELATED"/>
    <property type="match status" value="1"/>
</dbReference>
<keyword evidence="2" id="KW-1185">Reference proteome</keyword>
<reference evidence="1" key="1">
    <citation type="submission" date="2020-01" db="EMBL/GenBank/DDBJ databases">
        <title>Genome Sequencing of Three Apophysomyces-Like Fungal Strains Confirms a Novel Fungal Genus in the Mucoromycota with divergent Burkholderia-like Endosymbiotic Bacteria.</title>
        <authorList>
            <person name="Stajich J.E."/>
            <person name="Macias A.M."/>
            <person name="Carter-House D."/>
            <person name="Lovett B."/>
            <person name="Kasson L.R."/>
            <person name="Berry K."/>
            <person name="Grigoriev I."/>
            <person name="Chang Y."/>
            <person name="Spatafora J."/>
            <person name="Kasson M.T."/>
        </authorList>
    </citation>
    <scope>NUCLEOTIDE SEQUENCE</scope>
    <source>
        <strain evidence="1">NRRL A-21654</strain>
    </source>
</reference>
<comment type="caution">
    <text evidence="1">The sequence shown here is derived from an EMBL/GenBank/DDBJ whole genome shotgun (WGS) entry which is preliminary data.</text>
</comment>
<accession>A0A8H7BSP2</accession>
<evidence type="ECO:0000313" key="2">
    <source>
        <dbReference type="Proteomes" id="UP000605846"/>
    </source>
</evidence>
<name>A0A8H7BSP2_9FUNG</name>
<protein>
    <recommendedName>
        <fullName evidence="3">F-box domain-containing protein</fullName>
    </recommendedName>
</protein>
<dbReference type="AlphaFoldDB" id="A0A8H7BSP2"/>
<proteinExistence type="predicted"/>
<gene>
    <name evidence="1" type="ORF">EC973_008259</name>
</gene>
<dbReference type="GO" id="GO:0031146">
    <property type="term" value="P:SCF-dependent proteasomal ubiquitin-dependent protein catabolic process"/>
    <property type="evidence" value="ECO:0007669"/>
    <property type="project" value="TreeGrafter"/>
</dbReference>
<dbReference type="InterPro" id="IPR032675">
    <property type="entry name" value="LRR_dom_sf"/>
</dbReference>
<dbReference type="Gene3D" id="3.80.10.10">
    <property type="entry name" value="Ribonuclease Inhibitor"/>
    <property type="match status" value="2"/>
</dbReference>
<dbReference type="OrthoDB" id="2243238at2759"/>
<dbReference type="EMBL" id="JABAYA010000007">
    <property type="protein sequence ID" value="KAF7731745.1"/>
    <property type="molecule type" value="Genomic_DNA"/>
</dbReference>
<dbReference type="GO" id="GO:0019005">
    <property type="term" value="C:SCF ubiquitin ligase complex"/>
    <property type="evidence" value="ECO:0007669"/>
    <property type="project" value="TreeGrafter"/>
</dbReference>
<evidence type="ECO:0008006" key="3">
    <source>
        <dbReference type="Google" id="ProtNLM"/>
    </source>
</evidence>
<sequence>MLTHSFPNELYSLLWSNLSTRDQYTCLLVCRSWYLALHHLLYREVIIHRRTRFTQFCRALQSSSSPGHYVRKLQIEHGRITRDEVNNVLRLCPLLENMDLPFLVDEGNSMVLSPQPHHRLQQLKVQACPASLNLVCTLSLTHLSLRYSGQADERLESLLQTLSRTPNLVLLSISDFKSWITIQYMETIHSLLPHLKTLEFLNFNHSLAYQPLSHPTIVPCQLQTFRCRGGAIYQPAWLLYVAFKYPDLVTLDLEANVDVHLLDRHEVEIGSIDTNKEAMLAIAQRCRNLQVARWINFAIDDKLIDNLPLHVHDLGFGHFDGLPSVIFHRVARLRLTSLMLQGTATIDVDELAIALSQCDSLRKLTIDCGYPYVGIRRGMQTASTMDIVHAALSHCHNIDEMSLRIAYSDKAEYLPSSQTKFHALKRLVLVENSLDETLFKYLARYCPNLSEMCLWQCCRKKSHDGIEFVIHMPQHALSVDIQNFYEHSLKWSRRCKLFGLTRPEGTRWYYMCESREVEVRKYLENCHYEIAKEIRVLYPEETLELGQLLGYEHGKHLLERATYKPGWQHHLSSGIAHIYCKAINSLTINKKRVI</sequence>
<dbReference type="SUPFAM" id="SSF52047">
    <property type="entry name" value="RNI-like"/>
    <property type="match status" value="2"/>
</dbReference>
<organism evidence="1 2">
    <name type="scientific">Apophysomyces ossiformis</name>
    <dbReference type="NCBI Taxonomy" id="679940"/>
    <lineage>
        <taxon>Eukaryota</taxon>
        <taxon>Fungi</taxon>
        <taxon>Fungi incertae sedis</taxon>
        <taxon>Mucoromycota</taxon>
        <taxon>Mucoromycotina</taxon>
        <taxon>Mucoromycetes</taxon>
        <taxon>Mucorales</taxon>
        <taxon>Mucorineae</taxon>
        <taxon>Mucoraceae</taxon>
        <taxon>Apophysomyces</taxon>
    </lineage>
</organism>
<dbReference type="PANTHER" id="PTHR13318:SF95">
    <property type="entry name" value="F-BOX PROTEIN YLR352W"/>
    <property type="match status" value="1"/>
</dbReference>
<evidence type="ECO:0000313" key="1">
    <source>
        <dbReference type="EMBL" id="KAF7731745.1"/>
    </source>
</evidence>
<dbReference type="Proteomes" id="UP000605846">
    <property type="component" value="Unassembled WGS sequence"/>
</dbReference>